<accession>A0A3A1Y252</accession>
<feature type="transmembrane region" description="Helical" evidence="8">
    <location>
        <begin position="320"/>
        <end position="339"/>
    </location>
</feature>
<evidence type="ECO:0000256" key="2">
    <source>
        <dbReference type="ARBA" id="ARBA00007935"/>
    </source>
</evidence>
<evidence type="ECO:0000256" key="8">
    <source>
        <dbReference type="SAM" id="Phobius"/>
    </source>
</evidence>
<dbReference type="GO" id="GO:0033214">
    <property type="term" value="P:siderophore-iron import into cell"/>
    <property type="evidence" value="ECO:0007669"/>
    <property type="project" value="TreeGrafter"/>
</dbReference>
<dbReference type="GO" id="GO:0022857">
    <property type="term" value="F:transmembrane transporter activity"/>
    <property type="evidence" value="ECO:0007669"/>
    <property type="project" value="InterPro"/>
</dbReference>
<feature type="non-terminal residue" evidence="9">
    <location>
        <position position="1"/>
    </location>
</feature>
<dbReference type="AlphaFoldDB" id="A0A3A1Y252"/>
<keyword evidence="10" id="KW-1185">Reference proteome</keyword>
<organism evidence="9 10">
    <name type="scientific">Psittacicella gerlachiana</name>
    <dbReference type="NCBI Taxonomy" id="2028574"/>
    <lineage>
        <taxon>Bacteria</taxon>
        <taxon>Pseudomonadati</taxon>
        <taxon>Pseudomonadota</taxon>
        <taxon>Gammaproteobacteria</taxon>
        <taxon>Pasteurellales</taxon>
        <taxon>Psittacicellaceae</taxon>
        <taxon>Psittacicella</taxon>
    </lineage>
</organism>
<dbReference type="InterPro" id="IPR037294">
    <property type="entry name" value="ABC_BtuC-like"/>
</dbReference>
<evidence type="ECO:0000256" key="6">
    <source>
        <dbReference type="ARBA" id="ARBA00022989"/>
    </source>
</evidence>
<feature type="transmembrane region" description="Helical" evidence="8">
    <location>
        <begin position="104"/>
        <end position="124"/>
    </location>
</feature>
<dbReference type="PANTHER" id="PTHR30472">
    <property type="entry name" value="FERRIC ENTEROBACTIN TRANSPORT SYSTEM PERMEASE PROTEIN"/>
    <property type="match status" value="1"/>
</dbReference>
<reference evidence="9 10" key="1">
    <citation type="submission" date="2017-08" db="EMBL/GenBank/DDBJ databases">
        <title>Reclassification of Bisgaard taxon 37 and 44.</title>
        <authorList>
            <person name="Christensen H."/>
        </authorList>
    </citation>
    <scope>NUCLEOTIDE SEQUENCE [LARGE SCALE GENOMIC DNA]</scope>
    <source>
        <strain evidence="9 10">EEAB3T1</strain>
    </source>
</reference>
<dbReference type="Proteomes" id="UP000265964">
    <property type="component" value="Unassembled WGS sequence"/>
</dbReference>
<feature type="transmembrane region" description="Helical" evidence="8">
    <location>
        <begin position="130"/>
        <end position="150"/>
    </location>
</feature>
<comment type="similarity">
    <text evidence="2">Belongs to the binding-protein-dependent transport system permease family. FecCD subfamily.</text>
</comment>
<feature type="transmembrane region" description="Helical" evidence="8">
    <location>
        <begin position="72"/>
        <end position="92"/>
    </location>
</feature>
<proteinExistence type="inferred from homology"/>
<protein>
    <submittedName>
        <fullName evidence="9">Uncharacterized protein</fullName>
    </submittedName>
</protein>
<keyword evidence="6 8" id="KW-1133">Transmembrane helix</keyword>
<keyword evidence="7 8" id="KW-0472">Membrane</keyword>
<comment type="subcellular location">
    <subcellularLocation>
        <location evidence="1">Cell membrane</location>
        <topology evidence="1">Multi-pass membrane protein</topology>
    </subcellularLocation>
</comment>
<dbReference type="PANTHER" id="PTHR30472:SF18">
    <property type="entry name" value="IRON(III) DICITRATE ABC TRANSPORTER,PERMEASE PROTEIN"/>
    <property type="match status" value="1"/>
</dbReference>
<sequence length="342" mass="37063">SILNVKTLIYKHLFKMNTKTTFIILVLIYVSSFVASLYLFYPFKLSFSNFLPSIVDIHGKTLDGIILYNIRLPRSIMCLLAGMALSTAGLLLQALVRNPIASPTILGINSGCILAMVVISTGAVEIFTRVNLTLGAALGGVLAWLIVMTISYSPRGFNKSKLILAGITVSLLLMSISRIIIIFNDDRALSILSWIAGSFNNIQWNDILNNVIFSLPCFTIVILLSHKLNILLLNDESVKSLGLNLKALKVLICILALLLTASSVSIVGTIGFVGLLSPHIAAYLVGIDNRKKIFASILIGGILTLVSDTLSRAIFFPAEIPAGLIVALIGAPYFLYIAIRKI</sequence>
<evidence type="ECO:0000313" key="9">
    <source>
        <dbReference type="EMBL" id="RIY31635.1"/>
    </source>
</evidence>
<evidence type="ECO:0000256" key="3">
    <source>
        <dbReference type="ARBA" id="ARBA00022448"/>
    </source>
</evidence>
<dbReference type="CDD" id="cd06550">
    <property type="entry name" value="TM_ABC_iron-siderophores_like"/>
    <property type="match status" value="1"/>
</dbReference>
<feature type="transmembrane region" description="Helical" evidence="8">
    <location>
        <begin position="162"/>
        <end position="183"/>
    </location>
</feature>
<evidence type="ECO:0000256" key="5">
    <source>
        <dbReference type="ARBA" id="ARBA00022692"/>
    </source>
</evidence>
<name>A0A3A1Y252_9GAMM</name>
<feature type="transmembrane region" description="Helical" evidence="8">
    <location>
        <begin position="241"/>
        <end position="260"/>
    </location>
</feature>
<feature type="transmembrane region" description="Helical" evidence="8">
    <location>
        <begin position="207"/>
        <end position="229"/>
    </location>
</feature>
<dbReference type="Gene3D" id="1.10.3470.10">
    <property type="entry name" value="ABC transporter involved in vitamin B12 uptake, BtuC"/>
    <property type="match status" value="1"/>
</dbReference>
<dbReference type="GO" id="GO:0005886">
    <property type="term" value="C:plasma membrane"/>
    <property type="evidence" value="ECO:0007669"/>
    <property type="project" value="UniProtKB-SubCell"/>
</dbReference>
<dbReference type="EMBL" id="NRJF01000269">
    <property type="protein sequence ID" value="RIY31635.1"/>
    <property type="molecule type" value="Genomic_DNA"/>
</dbReference>
<keyword evidence="5 8" id="KW-0812">Transmembrane</keyword>
<gene>
    <name evidence="9" type="ORF">CKF59_07490</name>
</gene>
<keyword evidence="4" id="KW-1003">Cell membrane</keyword>
<keyword evidence="3" id="KW-0813">Transport</keyword>
<evidence type="ECO:0000256" key="7">
    <source>
        <dbReference type="ARBA" id="ARBA00023136"/>
    </source>
</evidence>
<dbReference type="RefSeq" id="WP_119535289.1">
    <property type="nucleotide sequence ID" value="NZ_NRJF01000269.1"/>
</dbReference>
<feature type="transmembrane region" description="Helical" evidence="8">
    <location>
        <begin position="266"/>
        <end position="286"/>
    </location>
</feature>
<evidence type="ECO:0000256" key="4">
    <source>
        <dbReference type="ARBA" id="ARBA00022475"/>
    </source>
</evidence>
<feature type="transmembrane region" description="Helical" evidence="8">
    <location>
        <begin position="21"/>
        <end position="41"/>
    </location>
</feature>
<evidence type="ECO:0000256" key="1">
    <source>
        <dbReference type="ARBA" id="ARBA00004651"/>
    </source>
</evidence>
<dbReference type="Pfam" id="PF01032">
    <property type="entry name" value="FecCD"/>
    <property type="match status" value="1"/>
</dbReference>
<evidence type="ECO:0000313" key="10">
    <source>
        <dbReference type="Proteomes" id="UP000265964"/>
    </source>
</evidence>
<feature type="transmembrane region" description="Helical" evidence="8">
    <location>
        <begin position="293"/>
        <end position="314"/>
    </location>
</feature>
<dbReference type="InterPro" id="IPR000522">
    <property type="entry name" value="ABC_transptr_permease_BtuC"/>
</dbReference>
<dbReference type="SUPFAM" id="SSF81345">
    <property type="entry name" value="ABC transporter involved in vitamin B12 uptake, BtuC"/>
    <property type="match status" value="1"/>
</dbReference>
<comment type="caution">
    <text evidence="9">The sequence shown here is derived from an EMBL/GenBank/DDBJ whole genome shotgun (WGS) entry which is preliminary data.</text>
</comment>